<dbReference type="Gene3D" id="3.60.15.10">
    <property type="entry name" value="Ribonuclease Z/Hydroxyacylglutathione hydrolase-like"/>
    <property type="match status" value="1"/>
</dbReference>
<dbReference type="InterPro" id="IPR012308">
    <property type="entry name" value="DNA_ligase_ATP-dep_N"/>
</dbReference>
<feature type="region of interest" description="Disordered" evidence="8">
    <location>
        <begin position="329"/>
        <end position="353"/>
    </location>
</feature>
<dbReference type="PANTHER" id="PTHR45674">
    <property type="entry name" value="DNA LIGASE 1/3 FAMILY MEMBER"/>
    <property type="match status" value="1"/>
</dbReference>
<dbReference type="Pfam" id="PF07521">
    <property type="entry name" value="RMMBL"/>
    <property type="match status" value="1"/>
</dbReference>
<dbReference type="GO" id="GO:0003910">
    <property type="term" value="F:DNA ligase (ATP) activity"/>
    <property type="evidence" value="ECO:0007669"/>
    <property type="project" value="InterPro"/>
</dbReference>
<evidence type="ECO:0000256" key="3">
    <source>
        <dbReference type="ARBA" id="ARBA00022741"/>
    </source>
</evidence>
<dbReference type="InterPro" id="IPR036866">
    <property type="entry name" value="RibonucZ/Hydroxyglut_hydro"/>
</dbReference>
<dbReference type="GO" id="GO:0005524">
    <property type="term" value="F:ATP binding"/>
    <property type="evidence" value="ECO:0007669"/>
    <property type="project" value="UniProtKB-KW"/>
</dbReference>
<dbReference type="InterPro" id="IPR036599">
    <property type="entry name" value="DNA_ligase_N_sf"/>
</dbReference>
<dbReference type="InterPro" id="IPR050191">
    <property type="entry name" value="ATP-dep_DNA_ligase"/>
</dbReference>
<dbReference type="InterPro" id="IPR012310">
    <property type="entry name" value="DNA_ligase_ATP-dep_cent"/>
</dbReference>
<dbReference type="PROSITE" id="PS50160">
    <property type="entry name" value="DNA_LIGASE_A3"/>
    <property type="match status" value="1"/>
</dbReference>
<keyword evidence="6" id="KW-0233">DNA recombination</keyword>
<evidence type="ECO:0000259" key="9">
    <source>
        <dbReference type="PROSITE" id="PS50160"/>
    </source>
</evidence>
<evidence type="ECO:0000256" key="2">
    <source>
        <dbReference type="ARBA" id="ARBA00022598"/>
    </source>
</evidence>
<evidence type="ECO:0000256" key="8">
    <source>
        <dbReference type="SAM" id="MobiDB-lite"/>
    </source>
</evidence>
<dbReference type="GO" id="GO:0006310">
    <property type="term" value="P:DNA recombination"/>
    <property type="evidence" value="ECO:0007669"/>
    <property type="project" value="UniProtKB-KW"/>
</dbReference>
<reference evidence="10" key="1">
    <citation type="submission" date="2021-01" db="EMBL/GenBank/DDBJ databases">
        <title>Modified the classification status of verrucomicrobia.</title>
        <authorList>
            <person name="Feng X."/>
        </authorList>
    </citation>
    <scope>NUCLEOTIDE SEQUENCE</scope>
    <source>
        <strain evidence="10">KCTC 13126</strain>
    </source>
</reference>
<dbReference type="SUPFAM" id="SSF56281">
    <property type="entry name" value="Metallo-hydrolase/oxidoreductase"/>
    <property type="match status" value="1"/>
</dbReference>
<dbReference type="SUPFAM" id="SSF117018">
    <property type="entry name" value="ATP-dependent DNA ligase DNA-binding domain"/>
    <property type="match status" value="1"/>
</dbReference>
<dbReference type="GO" id="GO:0003677">
    <property type="term" value="F:DNA binding"/>
    <property type="evidence" value="ECO:0007669"/>
    <property type="project" value="InterPro"/>
</dbReference>
<comment type="caution">
    <text evidence="10">The sequence shown here is derived from an EMBL/GenBank/DDBJ whole genome shotgun (WGS) entry which is preliminary data.</text>
</comment>
<dbReference type="InterPro" id="IPR011108">
    <property type="entry name" value="RMMBL"/>
</dbReference>
<keyword evidence="7" id="KW-0234">DNA repair</keyword>
<evidence type="ECO:0000256" key="6">
    <source>
        <dbReference type="ARBA" id="ARBA00023172"/>
    </source>
</evidence>
<dbReference type="Pfam" id="PF04675">
    <property type="entry name" value="DNA_ligase_A_N"/>
    <property type="match status" value="1"/>
</dbReference>
<keyword evidence="3" id="KW-0547">Nucleotide-binding</keyword>
<sequence>MIWQIEQSNGLYLPEIGWHLDARKPVSKSFVSHAHFDHMGDHQTILCSPPTAKLIEQRIPGQRNWRIHEFGETFELEPGIKACLYPAGHIVGSSMLWVEREGRTFLYTGDFKLTPGISAERCQPVPAETLIIESTYGTPRYTFPPEKEVFEDIIRFCRETLDNDETPILYGYSLGKSQAILRSLSEASLEVMLHPASLKLTQSCQKLGWDYPAFLPFDPRNHRGKVIISPPQTKASNWLKSIHNPKTAMISGWAIDPSATYRYQCDKAFPLSDHADYLDLLSFVEKVKPKEVFTVHGFAREFADTLRSQGYQAWALGRENQLGLEIETSSPQAITNKPKPADPEAENTAQANSLSRLASTAASIAQTDSKSNKLEILASQLSALTPDDVSYCINLLDTPSVQLTKTIVKQSLILATGSSESEFKRLQSGSKDTSTTIRHLLERNKEHPSRSLQQVCAFLETLATAPNPIFQQSLLSEHLRKSPPADALFLYQHLSNLSTIGLTPKLICQGIAQRFQIACEETEAAYLRCSDLPKVSSAAATGTLDEIRIDYFQPISPIAPTTESSPEAIIEKQGLSLWSELEHDGLRCQLHKKGEHAELYNRDGEQITHLFPELVESARLVPQDFVADAVIVPWENERPLPQSELDNRLKRKAEELFLGEEIPVILWLIDLLGLADQDLLDTPLEKRRQKLDTFSVNTTVRITPVTQLLGVPQIEDAIEKAKQAGGRGIVLKAPRSPYNPLSSIPHWLRLPAGKQA</sequence>
<dbReference type="SMART" id="SM00849">
    <property type="entry name" value="Lactamase_B"/>
    <property type="match status" value="1"/>
</dbReference>
<evidence type="ECO:0000256" key="7">
    <source>
        <dbReference type="ARBA" id="ARBA00023204"/>
    </source>
</evidence>
<accession>A0A934S3R8</accession>
<feature type="domain" description="ATP-dependent DNA ligase family profile" evidence="9">
    <location>
        <begin position="661"/>
        <end position="756"/>
    </location>
</feature>
<name>A0A934S3R8_9BACT</name>
<dbReference type="AlphaFoldDB" id="A0A934S3R8"/>
<evidence type="ECO:0000313" key="10">
    <source>
        <dbReference type="EMBL" id="MBK1880156.1"/>
    </source>
</evidence>
<evidence type="ECO:0000256" key="5">
    <source>
        <dbReference type="ARBA" id="ARBA00022840"/>
    </source>
</evidence>
<dbReference type="PANTHER" id="PTHR45674:SF4">
    <property type="entry name" value="DNA LIGASE 1"/>
    <property type="match status" value="1"/>
</dbReference>
<dbReference type="InterPro" id="IPR001279">
    <property type="entry name" value="Metallo-B-lactamas"/>
</dbReference>
<keyword evidence="11" id="KW-1185">Reference proteome</keyword>
<evidence type="ECO:0000313" key="11">
    <source>
        <dbReference type="Proteomes" id="UP000617628"/>
    </source>
</evidence>
<dbReference type="Proteomes" id="UP000617628">
    <property type="component" value="Unassembled WGS sequence"/>
</dbReference>
<dbReference type="Gene3D" id="1.10.3260.10">
    <property type="entry name" value="DNA ligase, ATP-dependent, N-terminal domain"/>
    <property type="match status" value="1"/>
</dbReference>
<dbReference type="GO" id="GO:0006281">
    <property type="term" value="P:DNA repair"/>
    <property type="evidence" value="ECO:0007669"/>
    <property type="project" value="UniProtKB-KW"/>
</dbReference>
<dbReference type="SUPFAM" id="SSF56091">
    <property type="entry name" value="DNA ligase/mRNA capping enzyme, catalytic domain"/>
    <property type="match status" value="1"/>
</dbReference>
<keyword evidence="5" id="KW-0067">ATP-binding</keyword>
<keyword evidence="2" id="KW-0436">Ligase</keyword>
<comment type="similarity">
    <text evidence="1">Belongs to the ATP-dependent DNA ligase family.</text>
</comment>
<dbReference type="Gene3D" id="3.30.470.30">
    <property type="entry name" value="DNA ligase/mRNA capping enzyme"/>
    <property type="match status" value="1"/>
</dbReference>
<keyword evidence="4" id="KW-0227">DNA damage</keyword>
<evidence type="ECO:0000256" key="1">
    <source>
        <dbReference type="ARBA" id="ARBA00007572"/>
    </source>
</evidence>
<dbReference type="Pfam" id="PF01068">
    <property type="entry name" value="DNA_ligase_A_M"/>
    <property type="match status" value="1"/>
</dbReference>
<gene>
    <name evidence="10" type="ORF">JIN87_24940</name>
</gene>
<dbReference type="EMBL" id="JAENIL010000073">
    <property type="protein sequence ID" value="MBK1880156.1"/>
    <property type="molecule type" value="Genomic_DNA"/>
</dbReference>
<evidence type="ECO:0000256" key="4">
    <source>
        <dbReference type="ARBA" id="ARBA00022763"/>
    </source>
</evidence>
<organism evidence="10 11">
    <name type="scientific">Pelagicoccus mobilis</name>
    <dbReference type="NCBI Taxonomy" id="415221"/>
    <lineage>
        <taxon>Bacteria</taxon>
        <taxon>Pseudomonadati</taxon>
        <taxon>Verrucomicrobiota</taxon>
        <taxon>Opitutia</taxon>
        <taxon>Puniceicoccales</taxon>
        <taxon>Pelagicoccaceae</taxon>
        <taxon>Pelagicoccus</taxon>
    </lineage>
</organism>
<protein>
    <recommendedName>
        <fullName evidence="9">ATP-dependent DNA ligase family profile domain-containing protein</fullName>
    </recommendedName>
</protein>
<proteinExistence type="inferred from homology"/>
<dbReference type="RefSeq" id="WP_200358809.1">
    <property type="nucleotide sequence ID" value="NZ_JAENIL010000073.1"/>
</dbReference>